<dbReference type="EMBL" id="HM755888">
    <property type="protein sequence ID" value="AQQ11612.1"/>
    <property type="molecule type" value="Viral_cRNA"/>
</dbReference>
<name>A0A1Q2HST8_9MONO</name>
<dbReference type="InterPro" id="IPR025909">
    <property type="entry name" value="Soyouz_module"/>
</dbReference>
<evidence type="ECO:0000313" key="7">
    <source>
        <dbReference type="EMBL" id="AQQ11612.1"/>
    </source>
</evidence>
<dbReference type="EMBL" id="HM755887">
    <property type="protein sequence ID" value="AQQ11607.1"/>
    <property type="molecule type" value="Viral_cRNA"/>
</dbReference>
<feature type="compositionally biased region" description="Basic residues" evidence="4">
    <location>
        <begin position="154"/>
        <end position="165"/>
    </location>
</feature>
<evidence type="ECO:0000256" key="1">
    <source>
        <dbReference type="ARBA" id="ARBA00020572"/>
    </source>
</evidence>
<feature type="compositionally biased region" description="Basic and acidic residues" evidence="4">
    <location>
        <begin position="113"/>
        <end position="135"/>
    </location>
</feature>
<evidence type="ECO:0000256" key="3">
    <source>
        <dbReference type="ARBA" id="ARBA00022953"/>
    </source>
</evidence>
<keyword evidence="3" id="KW-0693">Viral RNA replication</keyword>
<dbReference type="Pfam" id="PF03210">
    <property type="entry name" value="Paramyx_P_V_C"/>
    <property type="match status" value="1"/>
</dbReference>
<evidence type="ECO:0000259" key="5">
    <source>
        <dbReference type="Pfam" id="PF14313"/>
    </source>
</evidence>
<reference evidence="6" key="1">
    <citation type="journal article" date="2010" name="J. Virol.">
        <title>Evidence for a new avian paramyxovirus serotype 10 detected in rockhopper penguins from the Falkland Islands.</title>
        <authorList>
            <person name="Miller P.J."/>
            <person name="Afonso C.L."/>
            <person name="Spackman E."/>
            <person name="Scott M.A."/>
            <person name="Pedersen J.C."/>
            <person name="Senne D.A."/>
            <person name="Brown J.D."/>
            <person name="Fuller C.M."/>
            <person name="Uhart M.M."/>
            <person name="Karesh W.B."/>
            <person name="Brown I.H."/>
            <person name="Alexander D.J."/>
            <person name="Swayne D.E."/>
        </authorList>
    </citation>
    <scope>NUCLEOTIDE SEQUENCE</scope>
    <source>
        <strain evidence="6">APMV-10/Penguin/Falkland Islands/437/2007</strain>
        <strain evidence="7">APMV-10/Penguin/Falkland Islands/539/2007</strain>
    </source>
</reference>
<feature type="domain" description="Phosphoprotein P soyouz module" evidence="5">
    <location>
        <begin position="1"/>
        <end position="58"/>
    </location>
</feature>
<feature type="compositionally biased region" description="Polar residues" evidence="4">
    <location>
        <begin position="33"/>
        <end position="45"/>
    </location>
</feature>
<evidence type="ECO:0000256" key="2">
    <source>
        <dbReference type="ARBA" id="ARBA00022553"/>
    </source>
</evidence>
<accession>A0A1Q2HST8</accession>
<reference evidence="6" key="2">
    <citation type="journal article" date="2017" name="Genome Announc.">
        <title>Complete Genome Sequences of Four Avian Paramyxoviruses of Serotype 10 Isolated from Rockhopper Penguins on the Falkland Islands.</title>
        <authorList>
            <person name="Goraichuk I.V."/>
            <person name="Dimitrov K.M."/>
            <person name="Sharma P."/>
            <person name="Miller P.J."/>
            <person name="Swayne D.E."/>
            <person name="Suarez D.L."/>
            <person name="Afonso C.L."/>
        </authorList>
    </citation>
    <scope>NUCLEOTIDE SEQUENCE</scope>
    <source>
        <strain evidence="6">APMV-10/Penguin/Falkland Islands/437/2007</strain>
        <strain evidence="7">APMV-10/Penguin/Falkland Islands/539/2007</strain>
    </source>
</reference>
<feature type="region of interest" description="Disordered" evidence="4">
    <location>
        <begin position="29"/>
        <end position="194"/>
    </location>
</feature>
<evidence type="ECO:0000256" key="4">
    <source>
        <dbReference type="SAM" id="MobiDB-lite"/>
    </source>
</evidence>
<sequence>MDFSNDDEIAELLNLSSSVIKEIQRAEVKGPQTLGQPQVAPGNTSHLKELWEKESGTQAKPDAKSGSDEHNALPEDVQGPPKTTDEQDKGPTARVEASVNTSLAHPDNDAPSDLDKALSKLEKKREAELNADKSLKKGTGGELRYQEQPEKGKTAPRAKVTKRKANQPAAPMKNDASESRPQQLPDTEGSIPSSMSMDQLWWKAGATQTAPQSELIPEEKNASAGGAQLPVSSVEMIMTMLKDIVTRVSRVEDRLSDISRNAALFPLVRNDINQLKATTALMSTQLASIQVLDPGNAGYKSLSEMKQASKQAVVIQAGYGDLESVPYEQGIMAKDELARPIPLHQRRDANNPIKAEIDAADIDSLKALIESLIENDKKKQKLYNQLDKIRTKSDYMRLKQQIYNS</sequence>
<dbReference type="InterPro" id="IPR004897">
    <property type="entry name" value="P/V_Pprotein_paramyxoviral"/>
</dbReference>
<keyword evidence="2" id="KW-0597">Phosphoprotein</keyword>
<organism evidence="6">
    <name type="scientific">Metaavulavirus falklandense</name>
    <dbReference type="NCBI Taxonomy" id="2560309"/>
    <lineage>
        <taxon>Viruses</taxon>
        <taxon>Riboviria</taxon>
        <taxon>Orthornavirae</taxon>
        <taxon>Negarnaviricota</taxon>
        <taxon>Haploviricotina</taxon>
        <taxon>Monjiviricetes</taxon>
        <taxon>Mononegavirales</taxon>
        <taxon>Paramyxoviridae</taxon>
        <taxon>Avulavirinae</taxon>
        <taxon>Metaavulavirus</taxon>
    </lineage>
</organism>
<evidence type="ECO:0000313" key="6">
    <source>
        <dbReference type="EMBL" id="AQQ11607.1"/>
    </source>
</evidence>
<feature type="compositionally biased region" description="Basic and acidic residues" evidence="4">
    <location>
        <begin position="144"/>
        <end position="153"/>
    </location>
</feature>
<feature type="compositionally biased region" description="Basic and acidic residues" evidence="4">
    <location>
        <begin position="46"/>
        <end position="73"/>
    </location>
</feature>
<feature type="compositionally biased region" description="Polar residues" evidence="4">
    <location>
        <begin position="179"/>
        <end position="194"/>
    </location>
</feature>
<protein>
    <recommendedName>
        <fullName evidence="1">Phosphoprotein</fullName>
    </recommendedName>
</protein>
<dbReference type="Pfam" id="PF14313">
    <property type="entry name" value="Soyouz_module"/>
    <property type="match status" value="1"/>
</dbReference>
<proteinExistence type="predicted"/>
<dbReference type="Gene3D" id="1.20.5.300">
    <property type="match status" value="1"/>
</dbReference>